<evidence type="ECO:0000256" key="2">
    <source>
        <dbReference type="SAM" id="Phobius"/>
    </source>
</evidence>
<evidence type="ECO:0000256" key="1">
    <source>
        <dbReference type="SAM" id="MobiDB-lite"/>
    </source>
</evidence>
<feature type="transmembrane region" description="Helical" evidence="2">
    <location>
        <begin position="199"/>
        <end position="221"/>
    </location>
</feature>
<proteinExistence type="predicted"/>
<sequence length="271" mass="31045">MSLPSGARYDHSGSSKGDHERQSWSKAFKKGCVATWRFICPHAGLFITVYGLNVIAWGAMLIFLLLNVGQIRKERKETWIEIDSQILNGLFCLTSWGLAPWRIRDTYWLLMWRIGSGERSQSSIRHLAKRNASWFRMWDCDFKRSCDEIPLRKTLAGKSAPATKTRKMDFLVINMLLNSLFQIGMATFMWVYSRHTRPSFGVGFFIGLGCLSSLLAGIITCGRGEKSSWSRGRSWKRPPRQMKIRWSRQICLDVLKHVSVLTSTITSLNLS</sequence>
<reference evidence="3" key="1">
    <citation type="submission" date="2021-07" db="EMBL/GenBank/DDBJ databases">
        <authorList>
            <person name="Branca A.L. A."/>
        </authorList>
    </citation>
    <scope>NUCLEOTIDE SEQUENCE</scope>
</reference>
<protein>
    <submittedName>
        <fullName evidence="3">Uncharacterized protein</fullName>
    </submittedName>
</protein>
<keyword evidence="2" id="KW-0812">Transmembrane</keyword>
<keyword evidence="2" id="KW-0472">Membrane</keyword>
<dbReference type="PANTHER" id="PTHR35872">
    <property type="entry name" value="INTEGRAL MEMBRANE PROTEIN (AFU_ORTHOLOGUE AFUA_5G07110)"/>
    <property type="match status" value="1"/>
</dbReference>
<evidence type="ECO:0000313" key="3">
    <source>
        <dbReference type="EMBL" id="CAG8908606.1"/>
    </source>
</evidence>
<feature type="transmembrane region" description="Helical" evidence="2">
    <location>
        <begin position="43"/>
        <end position="66"/>
    </location>
</feature>
<dbReference type="AlphaFoldDB" id="A0A9W4KME7"/>
<gene>
    <name evidence="3" type="ORF">PEGY_LOCUS9381</name>
</gene>
<evidence type="ECO:0000313" key="4">
    <source>
        <dbReference type="Proteomes" id="UP001154252"/>
    </source>
</evidence>
<dbReference type="PANTHER" id="PTHR35872:SF1">
    <property type="entry name" value="ALPHA-L-RHAMNOSIDASE C"/>
    <property type="match status" value="1"/>
</dbReference>
<organism evidence="3 4">
    <name type="scientific">Penicillium egyptiacum</name>
    <dbReference type="NCBI Taxonomy" id="1303716"/>
    <lineage>
        <taxon>Eukaryota</taxon>
        <taxon>Fungi</taxon>
        <taxon>Dikarya</taxon>
        <taxon>Ascomycota</taxon>
        <taxon>Pezizomycotina</taxon>
        <taxon>Eurotiomycetes</taxon>
        <taxon>Eurotiomycetidae</taxon>
        <taxon>Eurotiales</taxon>
        <taxon>Aspergillaceae</taxon>
        <taxon>Penicillium</taxon>
    </lineage>
</organism>
<dbReference type="OrthoDB" id="6407410at2759"/>
<keyword evidence="4" id="KW-1185">Reference proteome</keyword>
<dbReference type="Proteomes" id="UP001154252">
    <property type="component" value="Unassembled WGS sequence"/>
</dbReference>
<dbReference type="InterPro" id="IPR021369">
    <property type="entry name" value="DUF2985"/>
</dbReference>
<dbReference type="EMBL" id="CAJVRC010000895">
    <property type="protein sequence ID" value="CAG8908606.1"/>
    <property type="molecule type" value="Genomic_DNA"/>
</dbReference>
<feature type="transmembrane region" description="Helical" evidence="2">
    <location>
        <begin position="171"/>
        <end position="193"/>
    </location>
</feature>
<feature type="region of interest" description="Disordered" evidence="1">
    <location>
        <begin position="1"/>
        <end position="20"/>
    </location>
</feature>
<accession>A0A9W4KME7</accession>
<name>A0A9W4KME7_9EURO</name>
<dbReference type="Pfam" id="PF11204">
    <property type="entry name" value="DUF2985"/>
    <property type="match status" value="1"/>
</dbReference>
<keyword evidence="2" id="KW-1133">Transmembrane helix</keyword>
<comment type="caution">
    <text evidence="3">The sequence shown here is derived from an EMBL/GenBank/DDBJ whole genome shotgun (WGS) entry which is preliminary data.</text>
</comment>
<feature type="compositionally biased region" description="Basic and acidic residues" evidence="1">
    <location>
        <begin position="8"/>
        <end position="20"/>
    </location>
</feature>